<gene>
    <name evidence="1" type="ORF">SCLCIDRAFT_34424</name>
</gene>
<dbReference type="OrthoDB" id="2662502at2759"/>
<evidence type="ECO:0000313" key="1">
    <source>
        <dbReference type="EMBL" id="KIM50306.1"/>
    </source>
</evidence>
<dbReference type="EMBL" id="KN822518">
    <property type="protein sequence ID" value="KIM50306.1"/>
    <property type="molecule type" value="Genomic_DNA"/>
</dbReference>
<protein>
    <submittedName>
        <fullName evidence="1">Uncharacterized protein</fullName>
    </submittedName>
</protein>
<dbReference type="Proteomes" id="UP000053989">
    <property type="component" value="Unassembled WGS sequence"/>
</dbReference>
<proteinExistence type="predicted"/>
<keyword evidence="2" id="KW-1185">Reference proteome</keyword>
<dbReference type="Pfam" id="PF20414">
    <property type="entry name" value="DUF6698"/>
    <property type="match status" value="1"/>
</dbReference>
<reference evidence="1 2" key="1">
    <citation type="submission" date="2014-04" db="EMBL/GenBank/DDBJ databases">
        <authorList>
            <consortium name="DOE Joint Genome Institute"/>
            <person name="Kuo A."/>
            <person name="Kohler A."/>
            <person name="Nagy L.G."/>
            <person name="Floudas D."/>
            <person name="Copeland A."/>
            <person name="Barry K.W."/>
            <person name="Cichocki N."/>
            <person name="Veneault-Fourrey C."/>
            <person name="LaButti K."/>
            <person name="Lindquist E.A."/>
            <person name="Lipzen A."/>
            <person name="Lundell T."/>
            <person name="Morin E."/>
            <person name="Murat C."/>
            <person name="Sun H."/>
            <person name="Tunlid A."/>
            <person name="Henrissat B."/>
            <person name="Grigoriev I.V."/>
            <person name="Hibbett D.S."/>
            <person name="Martin F."/>
            <person name="Nordberg H.P."/>
            <person name="Cantor M.N."/>
            <person name="Hua S.X."/>
        </authorList>
    </citation>
    <scope>NUCLEOTIDE SEQUENCE [LARGE SCALE GENOMIC DNA]</scope>
    <source>
        <strain evidence="1 2">Foug A</strain>
    </source>
</reference>
<dbReference type="STRING" id="1036808.A0A0C3D2G3"/>
<reference evidence="2" key="2">
    <citation type="submission" date="2015-01" db="EMBL/GenBank/DDBJ databases">
        <title>Evolutionary Origins and Diversification of the Mycorrhizal Mutualists.</title>
        <authorList>
            <consortium name="DOE Joint Genome Institute"/>
            <consortium name="Mycorrhizal Genomics Consortium"/>
            <person name="Kohler A."/>
            <person name="Kuo A."/>
            <person name="Nagy L.G."/>
            <person name="Floudas D."/>
            <person name="Copeland A."/>
            <person name="Barry K.W."/>
            <person name="Cichocki N."/>
            <person name="Veneault-Fourrey C."/>
            <person name="LaButti K."/>
            <person name="Lindquist E.A."/>
            <person name="Lipzen A."/>
            <person name="Lundell T."/>
            <person name="Morin E."/>
            <person name="Murat C."/>
            <person name="Riley R."/>
            <person name="Ohm R."/>
            <person name="Sun H."/>
            <person name="Tunlid A."/>
            <person name="Henrissat B."/>
            <person name="Grigoriev I.V."/>
            <person name="Hibbett D.S."/>
            <person name="Martin F."/>
        </authorList>
    </citation>
    <scope>NUCLEOTIDE SEQUENCE [LARGE SCALE GENOMIC DNA]</scope>
    <source>
        <strain evidence="2">Foug A</strain>
    </source>
</reference>
<name>A0A0C3D2G3_9AGAM</name>
<dbReference type="InParanoid" id="A0A0C3D2G3"/>
<dbReference type="HOGENOM" id="CLU_035918_7_0_1"/>
<sequence>MEPPPKRQRGSSEKHSRAHVATLIRMKSVSPRAIAYTVVQLRFALSSCNAWHIINEDFDYEKFYHNITTFFEDVRATQDKAAISKLLLWWNCSVFDHVNVSEYCPQVIEKMSSEDVLYF</sequence>
<evidence type="ECO:0000313" key="2">
    <source>
        <dbReference type="Proteomes" id="UP000053989"/>
    </source>
</evidence>
<dbReference type="InterPro" id="IPR046521">
    <property type="entry name" value="DUF6698"/>
</dbReference>
<dbReference type="AlphaFoldDB" id="A0A0C3D2G3"/>
<accession>A0A0C3D2G3</accession>
<organism evidence="1 2">
    <name type="scientific">Scleroderma citrinum Foug A</name>
    <dbReference type="NCBI Taxonomy" id="1036808"/>
    <lineage>
        <taxon>Eukaryota</taxon>
        <taxon>Fungi</taxon>
        <taxon>Dikarya</taxon>
        <taxon>Basidiomycota</taxon>
        <taxon>Agaricomycotina</taxon>
        <taxon>Agaricomycetes</taxon>
        <taxon>Agaricomycetidae</taxon>
        <taxon>Boletales</taxon>
        <taxon>Sclerodermatineae</taxon>
        <taxon>Sclerodermataceae</taxon>
        <taxon>Scleroderma</taxon>
    </lineage>
</organism>